<protein>
    <recommendedName>
        <fullName evidence="4">VanZ-like domain-containing protein</fullName>
    </recommendedName>
</protein>
<gene>
    <name evidence="2" type="ORF">AABB81_14865</name>
</gene>
<keyword evidence="1" id="KW-1133">Transmembrane helix</keyword>
<keyword evidence="1" id="KW-0472">Membrane</keyword>
<accession>A0ABU9L427</accession>
<organism evidence="2 3">
    <name type="scientific">Lutimonas vermicola</name>
    <dbReference type="NCBI Taxonomy" id="414288"/>
    <lineage>
        <taxon>Bacteria</taxon>
        <taxon>Pseudomonadati</taxon>
        <taxon>Bacteroidota</taxon>
        <taxon>Flavobacteriia</taxon>
        <taxon>Flavobacteriales</taxon>
        <taxon>Flavobacteriaceae</taxon>
        <taxon>Lutimonas</taxon>
    </lineage>
</organism>
<comment type="caution">
    <text evidence="2">The sequence shown here is derived from an EMBL/GenBank/DDBJ whole genome shotgun (WGS) entry which is preliminary data.</text>
</comment>
<dbReference type="RefSeq" id="WP_342161347.1">
    <property type="nucleotide sequence ID" value="NZ_JBCDNA010000003.1"/>
</dbReference>
<evidence type="ECO:0000256" key="1">
    <source>
        <dbReference type="SAM" id="Phobius"/>
    </source>
</evidence>
<feature type="transmembrane region" description="Helical" evidence="1">
    <location>
        <begin position="32"/>
        <end position="52"/>
    </location>
</feature>
<name>A0ABU9L427_9FLAO</name>
<feature type="transmembrane region" description="Helical" evidence="1">
    <location>
        <begin position="6"/>
        <end position="25"/>
    </location>
</feature>
<feature type="transmembrane region" description="Helical" evidence="1">
    <location>
        <begin position="64"/>
        <end position="86"/>
    </location>
</feature>
<dbReference type="EMBL" id="JBCDNA010000003">
    <property type="protein sequence ID" value="MEL4457187.1"/>
    <property type="molecule type" value="Genomic_DNA"/>
</dbReference>
<evidence type="ECO:0000313" key="2">
    <source>
        <dbReference type="EMBL" id="MEL4457187.1"/>
    </source>
</evidence>
<dbReference type="Proteomes" id="UP001474120">
    <property type="component" value="Unassembled WGS sequence"/>
</dbReference>
<reference evidence="2 3" key="1">
    <citation type="submission" date="2024-04" db="EMBL/GenBank/DDBJ databases">
        <title>whole genome sequencing of Lutimonas vermicola strain IMCC1616.</title>
        <authorList>
            <person name="Bae S.S."/>
        </authorList>
    </citation>
    <scope>NUCLEOTIDE SEQUENCE [LARGE SCALE GENOMIC DNA]</scope>
    <source>
        <strain evidence="2 3">IMCC1616</strain>
    </source>
</reference>
<proteinExistence type="predicted"/>
<keyword evidence="1" id="KW-0812">Transmembrane</keyword>
<evidence type="ECO:0008006" key="4">
    <source>
        <dbReference type="Google" id="ProtNLM"/>
    </source>
</evidence>
<sequence>MSKDGYFAHFNVGFLIGGLVFYLIFKKTGNKIKSLVFGILIAAFFGVGKELIDPYLGRNVDIYDLIYTVLGGVVGSVIILAIKIFWRKKKGQDKKSTSMIDP</sequence>
<evidence type="ECO:0000313" key="3">
    <source>
        <dbReference type="Proteomes" id="UP001474120"/>
    </source>
</evidence>
<keyword evidence="3" id="KW-1185">Reference proteome</keyword>